<dbReference type="SUPFAM" id="SSF53756">
    <property type="entry name" value="UDP-Glycosyltransferase/glycogen phosphorylase"/>
    <property type="match status" value="1"/>
</dbReference>
<comment type="caution">
    <text evidence="3">The sequence shown here is derived from an EMBL/GenBank/DDBJ whole genome shotgun (WGS) entry which is preliminary data.</text>
</comment>
<dbReference type="RefSeq" id="WP_256539363.1">
    <property type="nucleotide sequence ID" value="NZ_JANHOH010000002.1"/>
</dbReference>
<dbReference type="EMBL" id="JANHOH010000002">
    <property type="protein sequence ID" value="MCQ6959176.1"/>
    <property type="molecule type" value="Genomic_DNA"/>
</dbReference>
<dbReference type="InterPro" id="IPR036412">
    <property type="entry name" value="HAD-like_sf"/>
</dbReference>
<protein>
    <submittedName>
        <fullName evidence="3">Bifunctional alpha,alpha-trehalose-phosphate synthase (UDP-forming)/trehalose-phosphatase</fullName>
    </submittedName>
</protein>
<dbReference type="Pfam" id="PF02358">
    <property type="entry name" value="Trehalose_PPase"/>
    <property type="match status" value="1"/>
</dbReference>
<name>A0ABT1T3J4_9SPHI</name>
<dbReference type="PANTHER" id="PTHR10788:SF106">
    <property type="entry name" value="BCDNA.GH08860"/>
    <property type="match status" value="1"/>
</dbReference>
<dbReference type="Gene3D" id="3.40.50.1000">
    <property type="entry name" value="HAD superfamily/HAD-like"/>
    <property type="match status" value="1"/>
</dbReference>
<gene>
    <name evidence="3" type="ORF">NPE20_14460</name>
</gene>
<dbReference type="SUPFAM" id="SSF56784">
    <property type="entry name" value="HAD-like"/>
    <property type="match status" value="1"/>
</dbReference>
<accession>A0ABT1T3J4</accession>
<dbReference type="Proteomes" id="UP001204376">
    <property type="component" value="Unassembled WGS sequence"/>
</dbReference>
<dbReference type="CDD" id="cd01627">
    <property type="entry name" value="HAD_TPP"/>
    <property type="match status" value="1"/>
</dbReference>
<evidence type="ECO:0000313" key="3">
    <source>
        <dbReference type="EMBL" id="MCQ6959176.1"/>
    </source>
</evidence>
<dbReference type="Gene3D" id="3.40.50.2000">
    <property type="entry name" value="Glycogen Phosphorylase B"/>
    <property type="match status" value="2"/>
</dbReference>
<comment type="similarity">
    <text evidence="1">In the C-terminal section; belongs to the trehalose phosphatase family.</text>
</comment>
<dbReference type="InterPro" id="IPR023214">
    <property type="entry name" value="HAD_sf"/>
</dbReference>
<dbReference type="InterPro" id="IPR006379">
    <property type="entry name" value="HAD-SF_hydro_IIB"/>
</dbReference>
<dbReference type="NCBIfam" id="TIGR01484">
    <property type="entry name" value="HAD-SF-IIB"/>
    <property type="match status" value="1"/>
</dbReference>
<dbReference type="InterPro" id="IPR003337">
    <property type="entry name" value="Trehalose_PPase"/>
</dbReference>
<evidence type="ECO:0000256" key="2">
    <source>
        <dbReference type="ARBA" id="ARBA00008799"/>
    </source>
</evidence>
<reference evidence="3 4" key="1">
    <citation type="submission" date="2022-07" db="EMBL/GenBank/DDBJ databases">
        <title>Mucilaginibacter sp. JC4.</title>
        <authorList>
            <person name="Le V."/>
            <person name="Ko S.-R."/>
            <person name="Ahn C.-Y."/>
            <person name="Oh H.-M."/>
        </authorList>
    </citation>
    <scope>NUCLEOTIDE SEQUENCE [LARGE SCALE GENOMIC DNA]</scope>
    <source>
        <strain evidence="3 4">JC4</strain>
    </source>
</reference>
<keyword evidence="4" id="KW-1185">Reference proteome</keyword>
<dbReference type="Pfam" id="PF00982">
    <property type="entry name" value="Glyco_transf_20"/>
    <property type="match status" value="1"/>
</dbReference>
<proteinExistence type="inferred from homology"/>
<dbReference type="NCBIfam" id="TIGR00685">
    <property type="entry name" value="T6PP"/>
    <property type="match status" value="1"/>
</dbReference>
<dbReference type="NCBIfam" id="NF011071">
    <property type="entry name" value="PRK14501.1"/>
    <property type="match status" value="1"/>
</dbReference>
<dbReference type="PANTHER" id="PTHR10788">
    <property type="entry name" value="TREHALOSE-6-PHOSPHATE SYNTHASE"/>
    <property type="match status" value="1"/>
</dbReference>
<dbReference type="Gene3D" id="3.30.70.1020">
    <property type="entry name" value="Trehalose-6-phosphate phosphatase related protein, domain 2"/>
    <property type="match status" value="1"/>
</dbReference>
<dbReference type="InterPro" id="IPR001830">
    <property type="entry name" value="Glyco_trans_20"/>
</dbReference>
<comment type="similarity">
    <text evidence="2">Belongs to the glycosyltransferase 20 family.</text>
</comment>
<evidence type="ECO:0000313" key="4">
    <source>
        <dbReference type="Proteomes" id="UP001204376"/>
    </source>
</evidence>
<organism evidence="3 4">
    <name type="scientific">Mucilaginibacter aquariorum</name>
    <dbReference type="NCBI Taxonomy" id="2967225"/>
    <lineage>
        <taxon>Bacteria</taxon>
        <taxon>Pseudomonadati</taxon>
        <taxon>Bacteroidota</taxon>
        <taxon>Sphingobacteriia</taxon>
        <taxon>Sphingobacteriales</taxon>
        <taxon>Sphingobacteriaceae</taxon>
        <taxon>Mucilaginibacter</taxon>
    </lineage>
</organism>
<sequence length="743" mass="84579">MSRLFIISNRLPITIEKNGENYFYRPSSGGLVSAISAYLGQEANSRFTRKVWVGVSDCSEKLWKSADSGINAEYEFMPVFVSPKHYEQYYDGFSNSVLWPLFHYFPSFADYQPSFFEGYHKVNAKFAEELEQTIDARDTVWIHDYHLLPLAGMLREKFPQLTIGFFLHIPFPSYELFRVIPREWQHELINGMLGADVIGFHTEDYLEHFLTCVQKVMKVTVQGRTIRRSGRDVRVGAFPIGIDFKRFHEGSSDRAVLLKRSEYLRSKQDKKLIFSVDRLDYSKGVFNRLKGYGEFLVQNPHYKEKVVFALVIVPSRDSIRKYAERKKMIDEYIGNLNSRLGNINWQPVMYQYGHLSFEELLGLYTACDLALITPIRDGMNLVAKEFVASRRDKQGVLVLSEMAGAANQLAEALLINPNDRREISRMIKVGLEMSPDEQESRMTAMQESVRSYDVVTWAKQFFTALDRVSAEQIKKEPLLLDNFAKAKMFESYAGSTKRLILLDYDGTLSPFFADPQMASPSTAVLQVLQELSNDPVNKVYIVSGRDSDSLENWLGHLPLGLIAEHGVKMRHAGGDWQVSGSADIKVALHDIAEIMRSVVNQCPGSFIEQKDFSIAWHYRNAEINLASIKAGQLLQMLREKADLSKLSILNGHKVIEVKGAATNKGEAIAQLLNGSAYDFILCAGDDQTDEDMFLKLKDEKTAFTIKVGSEPSMAHYNLLTPYLIQELLERLSAARQTHQQFEL</sequence>
<dbReference type="CDD" id="cd03788">
    <property type="entry name" value="GT20_TPS"/>
    <property type="match status" value="1"/>
</dbReference>
<evidence type="ECO:0000256" key="1">
    <source>
        <dbReference type="ARBA" id="ARBA00006330"/>
    </source>
</evidence>